<proteinExistence type="predicted"/>
<keyword evidence="3" id="KW-1185">Reference proteome</keyword>
<comment type="caution">
    <text evidence="2">The sequence shown here is derived from an EMBL/GenBank/DDBJ whole genome shotgun (WGS) entry which is preliminary data.</text>
</comment>
<dbReference type="Pfam" id="PF06568">
    <property type="entry name" value="YjiS-like"/>
    <property type="match status" value="1"/>
</dbReference>
<accession>A0ABV3WR01</accession>
<gene>
    <name evidence="2" type="ORF">V1479_07210</name>
</gene>
<dbReference type="InterPro" id="IPR009506">
    <property type="entry name" value="YjiS-like"/>
</dbReference>
<name>A0ABV3WR01_9HYPH</name>
<protein>
    <submittedName>
        <fullName evidence="2">DUF1127 domain-containing protein</fullName>
    </submittedName>
</protein>
<evidence type="ECO:0000259" key="1">
    <source>
        <dbReference type="Pfam" id="PF06568"/>
    </source>
</evidence>
<reference evidence="2 3" key="1">
    <citation type="submission" date="2024-01" db="EMBL/GenBank/DDBJ databases">
        <title>New evidence supports the origin of RcGTA from prophage.</title>
        <authorList>
            <person name="Xu Y."/>
            <person name="Liu B."/>
            <person name="Chen F."/>
        </authorList>
    </citation>
    <scope>NUCLEOTIDE SEQUENCE [LARGE SCALE GENOMIC DNA]</scope>
    <source>
        <strain evidence="2 3">CBW1107-2</strain>
    </source>
</reference>
<feature type="domain" description="YjiS-like" evidence="1">
    <location>
        <begin position="29"/>
        <end position="61"/>
    </location>
</feature>
<evidence type="ECO:0000313" key="3">
    <source>
        <dbReference type="Proteomes" id="UP001559025"/>
    </source>
</evidence>
<sequence>MTALDHHTHAIAAERRTVAAVSRVANGFRALLRALINRREVNRLGDLSDHELADIGLMRTDLVVAMRSPMSIDPTARLSDIARERYLTEDGARRVC</sequence>
<evidence type="ECO:0000313" key="2">
    <source>
        <dbReference type="EMBL" id="MEX4007086.1"/>
    </source>
</evidence>
<dbReference type="EMBL" id="JAZHFV010000002">
    <property type="protein sequence ID" value="MEX4007086.1"/>
    <property type="molecule type" value="Genomic_DNA"/>
</dbReference>
<dbReference type="Proteomes" id="UP001559025">
    <property type="component" value="Unassembled WGS sequence"/>
</dbReference>
<dbReference type="RefSeq" id="WP_173186887.1">
    <property type="nucleotide sequence ID" value="NZ_JABETK010000001.1"/>
</dbReference>
<organism evidence="2 3">
    <name type="scientific">Neoaquamicrobium sediminum</name>
    <dbReference type="NCBI Taxonomy" id="1849104"/>
    <lineage>
        <taxon>Bacteria</taxon>
        <taxon>Pseudomonadati</taxon>
        <taxon>Pseudomonadota</taxon>
        <taxon>Alphaproteobacteria</taxon>
        <taxon>Hyphomicrobiales</taxon>
        <taxon>Phyllobacteriaceae</taxon>
        <taxon>Neoaquamicrobium</taxon>
    </lineage>
</organism>